<dbReference type="Gene3D" id="1.20.1560.10">
    <property type="entry name" value="ABC transporter type 1, transmembrane domain"/>
    <property type="match status" value="1"/>
</dbReference>
<sequence>MSIDSSVQKSKSPMKLVLEPIKGRLIIASLLAAIGIMLTLVPLVGIAYIAQVILGGLSTEQIWQVVTWSLVSLFAGLIINTFAEYYVHCADNRLTHHLRLSAIERLSLVPLGWFTGRASGDVKQAMQDDIGALHDLTAHFFTTIARAVAVVVFSAIYLFAMSWQLALVTCVPFIAFFWLYSKAFKAGGEFMGDFIGGMARIDNAVVEFVSGIPVVKTFGVSGKSHSSYRDAVDAFAVAFRNLIGSTTKSVSAANAIMNPVTVLGFILTFGMIFIALGWIQPMDIVPFALIAPGICAPMLMISFITHGLRNATGSAERLNNLLHTPILEQPASLVDHPKNSIVKFENVDYGYDSEHLVVKNFDLTLKPGTVTAIVGASGAGKSTIARLLLRFFDPVQGKITLGDVDLKAFPSQALYQRIGFVLQEVRLINASVRENIALASPNATQDEVEAAAKAANIHHRIMSLPKGYDSIVGEDAILSGGEQQRVSIARAILLDPSILVLDEATAAADADNEAVIQEALSRFAVGRTLLVIAHRLDTIMHADHIVVMDEGQIVEQGTHVQLLERQGRYASLWQQGKYGQSDEEASEVNHV</sequence>
<evidence type="ECO:0000256" key="3">
    <source>
        <dbReference type="ARBA" id="ARBA00022741"/>
    </source>
</evidence>
<feature type="domain" description="ABC transmembrane type-1" evidence="9">
    <location>
        <begin position="26"/>
        <end position="310"/>
    </location>
</feature>
<dbReference type="PROSITE" id="PS00211">
    <property type="entry name" value="ABC_TRANSPORTER_1"/>
    <property type="match status" value="1"/>
</dbReference>
<keyword evidence="6 7" id="KW-0472">Membrane</keyword>
<dbReference type="EMBL" id="BAABKE010000003">
    <property type="protein sequence ID" value="GAA5098674.1"/>
    <property type="molecule type" value="Genomic_DNA"/>
</dbReference>
<dbReference type="InterPro" id="IPR017871">
    <property type="entry name" value="ABC_transporter-like_CS"/>
</dbReference>
<evidence type="ECO:0000313" key="11">
    <source>
        <dbReference type="Proteomes" id="UP001500631"/>
    </source>
</evidence>
<comment type="caution">
    <text evidence="10">The sequence shown here is derived from an EMBL/GenBank/DDBJ whole genome shotgun (WGS) entry which is preliminary data.</text>
</comment>
<feature type="transmembrane region" description="Helical" evidence="7">
    <location>
        <begin position="25"/>
        <end position="50"/>
    </location>
</feature>
<evidence type="ECO:0000256" key="6">
    <source>
        <dbReference type="ARBA" id="ARBA00023136"/>
    </source>
</evidence>
<feature type="domain" description="ABC transporter" evidence="8">
    <location>
        <begin position="342"/>
        <end position="575"/>
    </location>
</feature>
<proteinExistence type="predicted"/>
<evidence type="ECO:0000259" key="8">
    <source>
        <dbReference type="PROSITE" id="PS50893"/>
    </source>
</evidence>
<evidence type="ECO:0000256" key="7">
    <source>
        <dbReference type="SAM" id="Phobius"/>
    </source>
</evidence>
<dbReference type="PROSITE" id="PS50893">
    <property type="entry name" value="ABC_TRANSPORTER_2"/>
    <property type="match status" value="1"/>
</dbReference>
<keyword evidence="11" id="KW-1185">Reference proteome</keyword>
<evidence type="ECO:0000256" key="2">
    <source>
        <dbReference type="ARBA" id="ARBA00022692"/>
    </source>
</evidence>
<keyword evidence="3" id="KW-0547">Nucleotide-binding</keyword>
<evidence type="ECO:0000259" key="9">
    <source>
        <dbReference type="PROSITE" id="PS50929"/>
    </source>
</evidence>
<dbReference type="RefSeq" id="WP_077925046.1">
    <property type="nucleotide sequence ID" value="NZ_BAABKE010000003.1"/>
</dbReference>
<evidence type="ECO:0000256" key="5">
    <source>
        <dbReference type="ARBA" id="ARBA00022989"/>
    </source>
</evidence>
<gene>
    <name evidence="10" type="ORF">GCM10023338_11400</name>
</gene>
<dbReference type="Proteomes" id="UP001500631">
    <property type="component" value="Unassembled WGS sequence"/>
</dbReference>
<dbReference type="SUPFAM" id="SSF90123">
    <property type="entry name" value="ABC transporter transmembrane region"/>
    <property type="match status" value="1"/>
</dbReference>
<feature type="transmembrane region" description="Helical" evidence="7">
    <location>
        <begin position="163"/>
        <end position="181"/>
    </location>
</feature>
<reference evidence="11" key="1">
    <citation type="journal article" date="2019" name="Int. J. Syst. Evol. Microbiol.">
        <title>The Global Catalogue of Microorganisms (GCM) 10K type strain sequencing project: providing services to taxonomists for standard genome sequencing and annotation.</title>
        <authorList>
            <consortium name="The Broad Institute Genomics Platform"/>
            <consortium name="The Broad Institute Genome Sequencing Center for Infectious Disease"/>
            <person name="Wu L."/>
            <person name="Ma J."/>
        </authorList>
    </citation>
    <scope>NUCLEOTIDE SEQUENCE [LARGE SCALE GENOMIC DNA]</scope>
    <source>
        <strain evidence="11">JCM 18424</strain>
    </source>
</reference>
<dbReference type="InterPro" id="IPR003439">
    <property type="entry name" value="ABC_transporter-like_ATP-bd"/>
</dbReference>
<dbReference type="InterPro" id="IPR011527">
    <property type="entry name" value="ABC1_TM_dom"/>
</dbReference>
<dbReference type="InterPro" id="IPR039421">
    <property type="entry name" value="Type_1_exporter"/>
</dbReference>
<name>A0ABP9MM86_9GAMM</name>
<evidence type="ECO:0000256" key="1">
    <source>
        <dbReference type="ARBA" id="ARBA00004651"/>
    </source>
</evidence>
<protein>
    <submittedName>
        <fullName evidence="10">ABC transporter ATP-binding protein</fullName>
    </submittedName>
</protein>
<accession>A0ABP9MM86</accession>
<dbReference type="Pfam" id="PF00005">
    <property type="entry name" value="ABC_tran"/>
    <property type="match status" value="1"/>
</dbReference>
<dbReference type="PANTHER" id="PTHR24221:SF654">
    <property type="entry name" value="ATP-BINDING CASSETTE SUB-FAMILY B MEMBER 6"/>
    <property type="match status" value="1"/>
</dbReference>
<dbReference type="PROSITE" id="PS50929">
    <property type="entry name" value="ABC_TM1F"/>
    <property type="match status" value="1"/>
</dbReference>
<dbReference type="InterPro" id="IPR036640">
    <property type="entry name" value="ABC1_TM_sf"/>
</dbReference>
<keyword evidence="2 7" id="KW-0812">Transmembrane</keyword>
<feature type="transmembrane region" description="Helical" evidence="7">
    <location>
        <begin position="255"/>
        <end position="278"/>
    </location>
</feature>
<dbReference type="SUPFAM" id="SSF52540">
    <property type="entry name" value="P-loop containing nucleoside triphosphate hydrolases"/>
    <property type="match status" value="1"/>
</dbReference>
<feature type="transmembrane region" description="Helical" evidence="7">
    <location>
        <begin position="62"/>
        <end position="83"/>
    </location>
</feature>
<feature type="transmembrane region" description="Helical" evidence="7">
    <location>
        <begin position="284"/>
        <end position="304"/>
    </location>
</feature>
<evidence type="ECO:0000256" key="4">
    <source>
        <dbReference type="ARBA" id="ARBA00022840"/>
    </source>
</evidence>
<dbReference type="InterPro" id="IPR003593">
    <property type="entry name" value="AAA+_ATPase"/>
</dbReference>
<dbReference type="GO" id="GO:0005524">
    <property type="term" value="F:ATP binding"/>
    <property type="evidence" value="ECO:0007669"/>
    <property type="project" value="UniProtKB-KW"/>
</dbReference>
<keyword evidence="5 7" id="KW-1133">Transmembrane helix</keyword>
<dbReference type="InterPro" id="IPR027417">
    <property type="entry name" value="P-loop_NTPase"/>
</dbReference>
<comment type="subcellular location">
    <subcellularLocation>
        <location evidence="1">Cell membrane</location>
        <topology evidence="1">Multi-pass membrane protein</topology>
    </subcellularLocation>
</comment>
<dbReference type="SMART" id="SM00382">
    <property type="entry name" value="AAA"/>
    <property type="match status" value="1"/>
</dbReference>
<dbReference type="Pfam" id="PF00664">
    <property type="entry name" value="ABC_membrane"/>
    <property type="match status" value="1"/>
</dbReference>
<keyword evidence="4 10" id="KW-0067">ATP-binding</keyword>
<organism evidence="10 11">
    <name type="scientific">Wohlfahrtiimonas larvae</name>
    <dbReference type="NCBI Taxonomy" id="1157986"/>
    <lineage>
        <taxon>Bacteria</taxon>
        <taxon>Pseudomonadati</taxon>
        <taxon>Pseudomonadota</taxon>
        <taxon>Gammaproteobacteria</taxon>
        <taxon>Cardiobacteriales</taxon>
        <taxon>Ignatzschineriaceae</taxon>
        <taxon>Wohlfahrtiimonas</taxon>
    </lineage>
</organism>
<dbReference type="Gene3D" id="3.40.50.300">
    <property type="entry name" value="P-loop containing nucleotide triphosphate hydrolases"/>
    <property type="match status" value="1"/>
</dbReference>
<evidence type="ECO:0000313" key="10">
    <source>
        <dbReference type="EMBL" id="GAA5098674.1"/>
    </source>
</evidence>
<dbReference type="PANTHER" id="PTHR24221">
    <property type="entry name" value="ATP-BINDING CASSETTE SUB-FAMILY B"/>
    <property type="match status" value="1"/>
</dbReference>
<dbReference type="CDD" id="cd07346">
    <property type="entry name" value="ABC_6TM_exporters"/>
    <property type="match status" value="1"/>
</dbReference>